<feature type="transmembrane region" description="Helical" evidence="13">
    <location>
        <begin position="124"/>
        <end position="142"/>
    </location>
</feature>
<evidence type="ECO:0000256" key="13">
    <source>
        <dbReference type="SAM" id="Phobius"/>
    </source>
</evidence>
<comment type="catalytic activity">
    <reaction evidence="12">
        <text>K(+)(in) = K(+)(out)</text>
        <dbReference type="Rhea" id="RHEA:29463"/>
        <dbReference type="ChEBI" id="CHEBI:29103"/>
    </reaction>
</comment>
<evidence type="ECO:0000256" key="4">
    <source>
        <dbReference type="ARBA" id="ARBA00022538"/>
    </source>
</evidence>
<evidence type="ECO:0008006" key="16">
    <source>
        <dbReference type="Google" id="ProtNLM"/>
    </source>
</evidence>
<keyword evidence="10 13" id="KW-0472">Membrane</keyword>
<keyword evidence="15" id="KW-1185">Reference proteome</keyword>
<dbReference type="Pfam" id="PF06736">
    <property type="entry name" value="TMEM175"/>
    <property type="match status" value="1"/>
</dbReference>
<dbReference type="PANTHER" id="PTHR31462">
    <property type="entry name" value="ENDOSOMAL/LYSOSOMAL POTASSIUM CHANNEL TMEM175"/>
    <property type="match status" value="1"/>
</dbReference>
<evidence type="ECO:0000256" key="9">
    <source>
        <dbReference type="ARBA" id="ARBA00023065"/>
    </source>
</evidence>
<keyword evidence="7" id="KW-0630">Potassium</keyword>
<evidence type="ECO:0000256" key="8">
    <source>
        <dbReference type="ARBA" id="ARBA00022989"/>
    </source>
</evidence>
<evidence type="ECO:0000313" key="14">
    <source>
        <dbReference type="EMBL" id="GHI42115.1"/>
    </source>
</evidence>
<dbReference type="EMBL" id="BNDY01000017">
    <property type="protein sequence ID" value="GHI42115.1"/>
    <property type="molecule type" value="Genomic_DNA"/>
</dbReference>
<evidence type="ECO:0000256" key="5">
    <source>
        <dbReference type="ARBA" id="ARBA00022692"/>
    </source>
</evidence>
<evidence type="ECO:0000256" key="3">
    <source>
        <dbReference type="ARBA" id="ARBA00022448"/>
    </source>
</evidence>
<dbReference type="Proteomes" id="UP001050808">
    <property type="component" value="Unassembled WGS sequence"/>
</dbReference>
<evidence type="ECO:0000256" key="7">
    <source>
        <dbReference type="ARBA" id="ARBA00022958"/>
    </source>
</evidence>
<keyword evidence="8 13" id="KW-1133">Transmembrane helix</keyword>
<dbReference type="InterPro" id="IPR010617">
    <property type="entry name" value="TMEM175-like"/>
</dbReference>
<comment type="caution">
    <text evidence="14">The sequence shown here is derived from an EMBL/GenBank/DDBJ whole genome shotgun (WGS) entry which is preliminary data.</text>
</comment>
<keyword evidence="5 13" id="KW-0812">Transmembrane</keyword>
<dbReference type="PANTHER" id="PTHR31462:SF5">
    <property type="entry name" value="ENDOSOMAL_LYSOSOMAL PROTON CHANNEL TMEM175"/>
    <property type="match status" value="1"/>
</dbReference>
<gene>
    <name evidence="14" type="ORF">Sviol_65230</name>
</gene>
<evidence type="ECO:0000256" key="1">
    <source>
        <dbReference type="ARBA" id="ARBA00004141"/>
    </source>
</evidence>
<feature type="transmembrane region" description="Helical" evidence="13">
    <location>
        <begin position="208"/>
        <end position="237"/>
    </location>
</feature>
<evidence type="ECO:0000256" key="2">
    <source>
        <dbReference type="ARBA" id="ARBA00006920"/>
    </source>
</evidence>
<evidence type="ECO:0000256" key="12">
    <source>
        <dbReference type="ARBA" id="ARBA00034430"/>
    </source>
</evidence>
<evidence type="ECO:0000256" key="11">
    <source>
        <dbReference type="ARBA" id="ARBA00023303"/>
    </source>
</evidence>
<proteinExistence type="inferred from homology"/>
<accession>A0ABQ3QXY3</accession>
<keyword evidence="4" id="KW-0633">Potassium transport</keyword>
<feature type="transmembrane region" description="Helical" evidence="13">
    <location>
        <begin position="154"/>
        <end position="173"/>
    </location>
</feature>
<comment type="subcellular location">
    <subcellularLocation>
        <location evidence="1">Membrane</location>
        <topology evidence="1">Multi-pass membrane protein</topology>
    </subcellularLocation>
</comment>
<keyword evidence="9" id="KW-0406">Ion transport</keyword>
<reference evidence="14" key="1">
    <citation type="submission" date="2024-05" db="EMBL/GenBank/DDBJ databases">
        <title>Whole genome shotgun sequence of Streptomyces violascens NBRC 12920.</title>
        <authorList>
            <person name="Komaki H."/>
            <person name="Tamura T."/>
        </authorList>
    </citation>
    <scope>NUCLEOTIDE SEQUENCE</scope>
    <source>
        <strain evidence="14">NBRC 12920</strain>
    </source>
</reference>
<feature type="transmembrane region" description="Helical" evidence="13">
    <location>
        <begin position="94"/>
        <end position="117"/>
    </location>
</feature>
<organism evidence="14 15">
    <name type="scientific">Streptomyces violascens</name>
    <dbReference type="NCBI Taxonomy" id="67381"/>
    <lineage>
        <taxon>Bacteria</taxon>
        <taxon>Bacillati</taxon>
        <taxon>Actinomycetota</taxon>
        <taxon>Actinomycetes</taxon>
        <taxon>Kitasatosporales</taxon>
        <taxon>Streptomycetaceae</taxon>
        <taxon>Streptomyces</taxon>
    </lineage>
</organism>
<keyword evidence="6" id="KW-0631">Potassium channel</keyword>
<comment type="similarity">
    <text evidence="2">Belongs to the TMEM175 family.</text>
</comment>
<evidence type="ECO:0000256" key="6">
    <source>
        <dbReference type="ARBA" id="ARBA00022826"/>
    </source>
</evidence>
<keyword evidence="11" id="KW-0407">Ion channel</keyword>
<evidence type="ECO:0000256" key="10">
    <source>
        <dbReference type="ARBA" id="ARBA00023136"/>
    </source>
</evidence>
<name>A0ABQ3QXY3_9ACTN</name>
<sequence>MADLLLFASLGDGSVDALSERHATAPQPPLQPGRLWGSFSRVTETSRSESSRVEAFSDGVFAIAITLLILEIKVPPHAGDHLWRELGHMWPSYAAYVVSFLIIGIMWVNHHTLFSYVARIDRTLMFLNLLLLMTVVAIPWPAALMAEYLREPGASHVAAVVYSGLMVVMALNYQALWWHLTRTGHLFDDRVDNTAARATRARFAIGSLAYPATVALAFVSAPLTLAAHGLLAVYYGFNQLRVPVAEAGLD</sequence>
<keyword evidence="3" id="KW-0813">Transport</keyword>
<evidence type="ECO:0000313" key="15">
    <source>
        <dbReference type="Proteomes" id="UP001050808"/>
    </source>
</evidence>
<protein>
    <recommendedName>
        <fullName evidence="16">DUF1211 domain-containing protein</fullName>
    </recommendedName>
</protein>